<dbReference type="GO" id="GO:0003677">
    <property type="term" value="F:DNA binding"/>
    <property type="evidence" value="ECO:0007669"/>
    <property type="project" value="TreeGrafter"/>
</dbReference>
<dbReference type="OrthoDB" id="9772484at2"/>
<gene>
    <name evidence="12" type="ORF">A0U89_12535</name>
</gene>
<dbReference type="InterPro" id="IPR036155">
    <property type="entry name" value="Crypto/Photolyase_N_sf"/>
</dbReference>
<dbReference type="Pfam" id="PF03441">
    <property type="entry name" value="FAD_binding_7"/>
    <property type="match status" value="1"/>
</dbReference>
<keyword evidence="5 8" id="KW-0274">FAD</keyword>
<dbReference type="Proteomes" id="UP000179145">
    <property type="component" value="Chromosome"/>
</dbReference>
<dbReference type="InterPro" id="IPR006050">
    <property type="entry name" value="DNA_photolyase_N"/>
</dbReference>
<evidence type="ECO:0000313" key="12">
    <source>
        <dbReference type="EMBL" id="AOX17830.1"/>
    </source>
</evidence>
<dbReference type="PRINTS" id="PR00147">
    <property type="entry name" value="DNAPHOTLYASE"/>
</dbReference>
<dbReference type="FunFam" id="1.10.579.10:FF:000003">
    <property type="entry name" value="Deoxyribodipyrimidine photo-lyase"/>
    <property type="match status" value="1"/>
</dbReference>
<feature type="binding site" evidence="8">
    <location>
        <begin position="243"/>
        <end position="247"/>
    </location>
    <ligand>
        <name>FAD</name>
        <dbReference type="ChEBI" id="CHEBI:57692"/>
    </ligand>
</feature>
<evidence type="ECO:0000256" key="8">
    <source>
        <dbReference type="PIRSR" id="PIRSR602081-1"/>
    </source>
</evidence>
<comment type="cofactor">
    <cofactor evidence="8">
        <name>FAD</name>
        <dbReference type="ChEBI" id="CHEBI:57692"/>
    </cofactor>
    <text evidence="8">Binds 1 FAD per subunit.</text>
</comment>
<protein>
    <recommendedName>
        <fullName evidence="3">Deoxyribodipyrimidine photo-lyase</fullName>
        <ecNumber evidence="2">4.1.99.3</ecNumber>
    </recommendedName>
</protein>
<dbReference type="RefSeq" id="WP_070403362.1">
    <property type="nucleotide sequence ID" value="NZ_BJVW01000011.1"/>
</dbReference>
<dbReference type="AlphaFoldDB" id="A0A1D8UW28"/>
<proteinExistence type="inferred from homology"/>
<evidence type="ECO:0000256" key="2">
    <source>
        <dbReference type="ARBA" id="ARBA00013149"/>
    </source>
</evidence>
<dbReference type="InterPro" id="IPR005101">
    <property type="entry name" value="Cryptochr/Photolyase_FAD-bd"/>
</dbReference>
<dbReference type="SUPFAM" id="SSF48173">
    <property type="entry name" value="Cryptochrome/photolyase FAD-binding domain"/>
    <property type="match status" value="1"/>
</dbReference>
<keyword evidence="13" id="KW-1185">Reference proteome</keyword>
<dbReference type="GO" id="GO:0071949">
    <property type="term" value="F:FAD binding"/>
    <property type="evidence" value="ECO:0007669"/>
    <property type="project" value="TreeGrafter"/>
</dbReference>
<dbReference type="GO" id="GO:0009416">
    <property type="term" value="P:response to light stimulus"/>
    <property type="evidence" value="ECO:0007669"/>
    <property type="project" value="TreeGrafter"/>
</dbReference>
<feature type="binding site" evidence="8">
    <location>
        <begin position="375"/>
        <end position="377"/>
    </location>
    <ligand>
        <name>FAD</name>
        <dbReference type="ChEBI" id="CHEBI:57692"/>
    </ligand>
</feature>
<feature type="site" description="Electron transfer via tryptophanyl radical" evidence="9">
    <location>
        <position position="309"/>
    </location>
</feature>
<evidence type="ECO:0000256" key="10">
    <source>
        <dbReference type="RuleBase" id="RU004182"/>
    </source>
</evidence>
<dbReference type="GO" id="GO:0000719">
    <property type="term" value="P:photoreactive repair"/>
    <property type="evidence" value="ECO:0007669"/>
    <property type="project" value="UniProtKB-ARBA"/>
</dbReference>
<evidence type="ECO:0000259" key="11">
    <source>
        <dbReference type="PROSITE" id="PS51645"/>
    </source>
</evidence>
<dbReference type="InterPro" id="IPR036134">
    <property type="entry name" value="Crypto/Photolyase_FAD-like_sf"/>
</dbReference>
<feature type="binding site" evidence="8">
    <location>
        <position position="231"/>
    </location>
    <ligand>
        <name>FAD</name>
        <dbReference type="ChEBI" id="CHEBI:57692"/>
    </ligand>
</feature>
<evidence type="ECO:0000256" key="7">
    <source>
        <dbReference type="ARBA" id="ARBA00033999"/>
    </source>
</evidence>
<dbReference type="eggNOG" id="COG0415">
    <property type="taxonomic scope" value="Bacteria"/>
</dbReference>
<evidence type="ECO:0000256" key="5">
    <source>
        <dbReference type="ARBA" id="ARBA00022827"/>
    </source>
</evidence>
<evidence type="ECO:0000313" key="13">
    <source>
        <dbReference type="Proteomes" id="UP000179145"/>
    </source>
</evidence>
<feature type="site" description="Electron transfer via tryptophanyl radical" evidence="9">
    <location>
        <position position="362"/>
    </location>
</feature>
<comment type="cofactor">
    <cofactor evidence="1">
        <name>(6R)-5,10-methylene-5,6,7,8-tetrahydrofolate</name>
        <dbReference type="ChEBI" id="CHEBI:15636"/>
    </cofactor>
</comment>
<dbReference type="InterPro" id="IPR014729">
    <property type="entry name" value="Rossmann-like_a/b/a_fold"/>
</dbReference>
<comment type="similarity">
    <text evidence="10">Belongs to the DNA photolyase family.</text>
</comment>
<evidence type="ECO:0000256" key="1">
    <source>
        <dbReference type="ARBA" id="ARBA00001932"/>
    </source>
</evidence>
<dbReference type="EC" id="4.1.99.3" evidence="2"/>
<evidence type="ECO:0000256" key="6">
    <source>
        <dbReference type="ARBA" id="ARBA00022991"/>
    </source>
</evidence>
<dbReference type="PANTHER" id="PTHR11455">
    <property type="entry name" value="CRYPTOCHROME"/>
    <property type="match status" value="1"/>
</dbReference>
<dbReference type="InterPro" id="IPR002081">
    <property type="entry name" value="Cryptochrome/DNA_photolyase_1"/>
</dbReference>
<dbReference type="Gene3D" id="3.40.50.620">
    <property type="entry name" value="HUPs"/>
    <property type="match status" value="1"/>
</dbReference>
<keyword evidence="12" id="KW-0456">Lyase</keyword>
<sequence length="486" mass="55188">MPDSDCPVIVWFRDDLRLADHPALCEASATGRKILCVYILDEKSKGIRPLGGAARWWLHGALAALRRQLKAKGGALLTFEGEAPEIFDQLVRQTKADSVFCHHRYQKPEREQDDIIAARLKERHVTLFRAHGTLLRAPDAVMTKSGTPFRVFGAYWKAACALGDVPAPRRVPSHLSFYDPAPLTSLPQLDEAKLLPTKPDWAEGLRQNWEPGAEEGEELLQDFVAHALHRYDRGRNEMAADGSSRLSPYLRFGHVSPRQVWAAASKVPGADTGVFLSEIGWREFAWYTLYHQPELTSRNLKSRFDVLEWRRSTADLQAWQQGRTGIPIVDAGMRQLWQTGWMHNRARMIIGSFLVKHLLLDWKQGEAWFWDTLVDADPANNAMNWQWVAGTGIEATPFFRIFNPLLQAEKFDPHGDYVRRWVPELARLSDKAICAPWNETEETLRQAKVKLGGNYPKPIIDLQQGRERALAAFRKTKSSEAAELEA</sequence>
<dbReference type="Pfam" id="PF00875">
    <property type="entry name" value="DNA_photolyase"/>
    <property type="match status" value="1"/>
</dbReference>
<dbReference type="Gene3D" id="1.25.40.80">
    <property type="match status" value="1"/>
</dbReference>
<organism evidence="12 13">
    <name type="scientific">Kozakia baliensis</name>
    <dbReference type="NCBI Taxonomy" id="153496"/>
    <lineage>
        <taxon>Bacteria</taxon>
        <taxon>Pseudomonadati</taxon>
        <taxon>Pseudomonadota</taxon>
        <taxon>Alphaproteobacteria</taxon>
        <taxon>Acetobacterales</taxon>
        <taxon>Acetobacteraceae</taxon>
        <taxon>Kozakia</taxon>
    </lineage>
</organism>
<accession>A0A1D8UW28</accession>
<dbReference type="SUPFAM" id="SSF52425">
    <property type="entry name" value="Cryptochrome/photolyase, N-terminal domain"/>
    <property type="match status" value="1"/>
</dbReference>
<reference evidence="12 13" key="1">
    <citation type="journal article" date="2016" name="Microb. Cell Fact.">
        <title>Dissection of exopolysaccharide biosynthesis in Kozakia baliensis.</title>
        <authorList>
            <person name="Brandt J.U."/>
            <person name="Jakob F."/>
            <person name="Behr J."/>
            <person name="Geissler A.J."/>
            <person name="Vogel R.F."/>
        </authorList>
    </citation>
    <scope>NUCLEOTIDE SEQUENCE [LARGE SCALE GENOMIC DNA]</scope>
    <source>
        <strain evidence="12 13">DSM 14400</strain>
    </source>
</reference>
<evidence type="ECO:0000256" key="4">
    <source>
        <dbReference type="ARBA" id="ARBA00022630"/>
    </source>
</evidence>
<dbReference type="STRING" id="153496.A0U89_12535"/>
<evidence type="ECO:0000256" key="3">
    <source>
        <dbReference type="ARBA" id="ARBA00014046"/>
    </source>
</evidence>
<dbReference type="Gene3D" id="1.10.579.10">
    <property type="entry name" value="DNA Cyclobutane Dipyrimidine Photolyase, subunit A, domain 3"/>
    <property type="match status" value="1"/>
</dbReference>
<dbReference type="PROSITE" id="PS00394">
    <property type="entry name" value="DNA_PHOTOLYASES_1_1"/>
    <property type="match status" value="1"/>
</dbReference>
<feature type="site" description="Electron transfer via tryptophanyl radical" evidence="9">
    <location>
        <position position="385"/>
    </location>
</feature>
<dbReference type="KEGG" id="kba:A0U89_12535"/>
<dbReference type="EMBL" id="CP014674">
    <property type="protein sequence ID" value="AOX17830.1"/>
    <property type="molecule type" value="Genomic_DNA"/>
</dbReference>
<dbReference type="PROSITE" id="PS51645">
    <property type="entry name" value="PHR_CRY_ALPHA_BETA"/>
    <property type="match status" value="1"/>
</dbReference>
<dbReference type="GO" id="GO:0003904">
    <property type="term" value="F:deoxyribodipyrimidine photo-lyase activity"/>
    <property type="evidence" value="ECO:0007669"/>
    <property type="project" value="UniProtKB-EC"/>
</dbReference>
<feature type="domain" description="Photolyase/cryptochrome alpha/beta" evidence="11">
    <location>
        <begin position="6"/>
        <end position="135"/>
    </location>
</feature>
<dbReference type="PANTHER" id="PTHR11455:SF9">
    <property type="entry name" value="CRYPTOCHROME CIRCADIAN CLOCK 5 ISOFORM X1"/>
    <property type="match status" value="1"/>
</dbReference>
<evidence type="ECO:0000256" key="9">
    <source>
        <dbReference type="PIRSR" id="PIRSR602081-2"/>
    </source>
</evidence>
<comment type="catalytic activity">
    <reaction evidence="7">
        <text>cyclobutadipyrimidine (in DNA) = 2 pyrimidine residues (in DNA).</text>
        <dbReference type="EC" id="4.1.99.3"/>
    </reaction>
</comment>
<feature type="binding site" evidence="8">
    <location>
        <position position="275"/>
    </location>
    <ligand>
        <name>FAD</name>
        <dbReference type="ChEBI" id="CHEBI:57692"/>
    </ligand>
</feature>
<keyword evidence="4 8" id="KW-0285">Flavoprotein</keyword>
<name>A0A1D8UW28_9PROT</name>
<dbReference type="InterPro" id="IPR018394">
    <property type="entry name" value="DNA_photolyase_1_CS_C"/>
</dbReference>
<keyword evidence="6 10" id="KW-0157">Chromophore</keyword>